<proteinExistence type="predicted"/>
<dbReference type="EMBL" id="LAZR01011550">
    <property type="protein sequence ID" value="KKM61116.1"/>
    <property type="molecule type" value="Genomic_DNA"/>
</dbReference>
<organism evidence="1">
    <name type="scientific">marine sediment metagenome</name>
    <dbReference type="NCBI Taxonomy" id="412755"/>
    <lineage>
        <taxon>unclassified sequences</taxon>
        <taxon>metagenomes</taxon>
        <taxon>ecological metagenomes</taxon>
    </lineage>
</organism>
<reference evidence="1" key="1">
    <citation type="journal article" date="2015" name="Nature">
        <title>Complex archaea that bridge the gap between prokaryotes and eukaryotes.</title>
        <authorList>
            <person name="Spang A."/>
            <person name="Saw J.H."/>
            <person name="Jorgensen S.L."/>
            <person name="Zaremba-Niedzwiedzka K."/>
            <person name="Martijn J."/>
            <person name="Lind A.E."/>
            <person name="van Eijk R."/>
            <person name="Schleper C."/>
            <person name="Guy L."/>
            <person name="Ettema T.J."/>
        </authorList>
    </citation>
    <scope>NUCLEOTIDE SEQUENCE</scope>
</reference>
<evidence type="ECO:0000313" key="1">
    <source>
        <dbReference type="EMBL" id="KKM61116.1"/>
    </source>
</evidence>
<comment type="caution">
    <text evidence="1">The sequence shown here is derived from an EMBL/GenBank/DDBJ whole genome shotgun (WGS) entry which is preliminary data.</text>
</comment>
<sequence length="75" mass="8581">MNQTDLERAALCWDELADEELNRKLIDAKHGSTQGHSARVRIYRRTAESIRLEIKTGRPHCACCLSPEKPYRALS</sequence>
<gene>
    <name evidence="1" type="ORF">LCGC14_1535010</name>
</gene>
<protein>
    <submittedName>
        <fullName evidence="1">Uncharacterized protein</fullName>
    </submittedName>
</protein>
<accession>A0A0F9JFM5</accession>
<dbReference type="AlphaFoldDB" id="A0A0F9JFM5"/>
<name>A0A0F9JFM5_9ZZZZ</name>